<evidence type="ECO:0000259" key="11">
    <source>
        <dbReference type="PROSITE" id="PS50003"/>
    </source>
</evidence>
<evidence type="ECO:0000256" key="10">
    <source>
        <dbReference type="SAM" id="MobiDB-lite"/>
    </source>
</evidence>
<dbReference type="GO" id="GO:0008286">
    <property type="term" value="P:insulin receptor signaling pathway"/>
    <property type="evidence" value="ECO:0007669"/>
    <property type="project" value="InterPro"/>
</dbReference>
<evidence type="ECO:0000256" key="4">
    <source>
        <dbReference type="ARBA" id="ARBA00022604"/>
    </source>
</evidence>
<name>A0AAD9J730_9ANNE</name>
<proteinExistence type="predicted"/>
<feature type="compositionally biased region" description="Polar residues" evidence="10">
    <location>
        <begin position="602"/>
        <end position="613"/>
    </location>
</feature>
<feature type="compositionally biased region" description="Low complexity" evidence="10">
    <location>
        <begin position="1270"/>
        <end position="1279"/>
    </location>
</feature>
<feature type="compositionally biased region" description="Basic and acidic residues" evidence="10">
    <location>
        <begin position="658"/>
        <end position="667"/>
    </location>
</feature>
<evidence type="ECO:0000259" key="12">
    <source>
        <dbReference type="PROSITE" id="PS51064"/>
    </source>
</evidence>
<feature type="compositionally biased region" description="Low complexity" evidence="10">
    <location>
        <begin position="1316"/>
        <end position="1325"/>
    </location>
</feature>
<evidence type="ECO:0000256" key="9">
    <source>
        <dbReference type="ARBA" id="ARBA00046145"/>
    </source>
</evidence>
<evidence type="ECO:0000256" key="6">
    <source>
        <dbReference type="ARBA" id="ARBA00022782"/>
    </source>
</evidence>
<feature type="compositionally biased region" description="Low complexity" evidence="10">
    <location>
        <begin position="289"/>
        <end position="301"/>
    </location>
</feature>
<organism evidence="13 14">
    <name type="scientific">Paralvinella palmiformis</name>
    <dbReference type="NCBI Taxonomy" id="53620"/>
    <lineage>
        <taxon>Eukaryota</taxon>
        <taxon>Metazoa</taxon>
        <taxon>Spiralia</taxon>
        <taxon>Lophotrochozoa</taxon>
        <taxon>Annelida</taxon>
        <taxon>Polychaeta</taxon>
        <taxon>Sedentaria</taxon>
        <taxon>Canalipalpata</taxon>
        <taxon>Terebellida</taxon>
        <taxon>Terebelliformia</taxon>
        <taxon>Alvinellidae</taxon>
        <taxon>Paralvinella</taxon>
    </lineage>
</organism>
<dbReference type="SMART" id="SM00233">
    <property type="entry name" value="PH"/>
    <property type="match status" value="1"/>
</dbReference>
<evidence type="ECO:0000313" key="14">
    <source>
        <dbReference type="Proteomes" id="UP001208570"/>
    </source>
</evidence>
<dbReference type="CDD" id="cd01257">
    <property type="entry name" value="PH_IRS"/>
    <property type="match status" value="1"/>
</dbReference>
<evidence type="ECO:0000256" key="3">
    <source>
        <dbReference type="ARBA" id="ARBA00022553"/>
    </source>
</evidence>
<evidence type="ECO:0000313" key="13">
    <source>
        <dbReference type="EMBL" id="KAK2147231.1"/>
    </source>
</evidence>
<feature type="region of interest" description="Disordered" evidence="10">
    <location>
        <begin position="816"/>
        <end position="938"/>
    </location>
</feature>
<gene>
    <name evidence="13" type="ORF">LSH36_563g03040</name>
</gene>
<keyword evidence="3" id="KW-0597">Phosphoprotein</keyword>
<dbReference type="InterPro" id="IPR002404">
    <property type="entry name" value="IRS_PTB"/>
</dbReference>
<feature type="compositionally biased region" description="Low complexity" evidence="10">
    <location>
        <begin position="880"/>
        <end position="902"/>
    </location>
</feature>
<evidence type="ECO:0000256" key="5">
    <source>
        <dbReference type="ARBA" id="ARBA00022737"/>
    </source>
</evidence>
<comment type="caution">
    <text evidence="13">The sequence shown here is derived from an EMBL/GenBank/DDBJ whole genome shotgun (WGS) entry which is preliminary data.</text>
</comment>
<evidence type="ECO:0000256" key="7">
    <source>
        <dbReference type="ARBA" id="ARBA00022943"/>
    </source>
</evidence>
<feature type="region of interest" description="Disordered" evidence="10">
    <location>
        <begin position="1068"/>
        <end position="1126"/>
    </location>
</feature>
<feature type="region of interest" description="Disordered" evidence="10">
    <location>
        <begin position="996"/>
        <end position="1025"/>
    </location>
</feature>
<keyword evidence="6" id="KW-0221">Differentiation</keyword>
<reference evidence="13" key="1">
    <citation type="journal article" date="2023" name="Mol. Biol. Evol.">
        <title>Third-Generation Sequencing Reveals the Adaptive Role of the Epigenome in Three Deep-Sea Polychaetes.</title>
        <authorList>
            <person name="Perez M."/>
            <person name="Aroh O."/>
            <person name="Sun Y."/>
            <person name="Lan Y."/>
            <person name="Juniper S.K."/>
            <person name="Young C.R."/>
            <person name="Angers B."/>
            <person name="Qian P.Y."/>
        </authorList>
    </citation>
    <scope>NUCLEOTIDE SEQUENCE</scope>
    <source>
        <strain evidence="13">P08H-3</strain>
    </source>
</reference>
<dbReference type="GO" id="GO:0005886">
    <property type="term" value="C:plasma membrane"/>
    <property type="evidence" value="ECO:0007669"/>
    <property type="project" value="TreeGrafter"/>
</dbReference>
<sequence length="1360" mass="149210">MSTNVDTQRDVKRMGYLKKQKTMKKKLFVLREESENGPARLEYYDSEKKFVCSRPKRSIHLHNCFSINAKSDSKHKYAIVLYTREDCFTVICENESDHKEWLSAMINLRNYHTHGNSACPLYEHIWPVTVKSKGLGSSKHLSAGQYRLCLMPKEISFIRQNRDTPDLVLQLASIRKCGHTECFFYLEPGRMAVTGSGVLWMQVEDAVIAQNMHEAILSFMTASSMSADQPTFRTRRHTVTDKSKPSNLPVKQHSTPHATSTMPVTRSKTMSAADQPASETGHRSRTDSTDSSFSRNTNSFSADELDSPGEELCAGSSTPTRSSDPYVTIDRNPLDFGLSPVPNRQSSVQCEADDYFDMESVSRPVKFDTYMEMEMTKEPVSTERVMTRSRSTQHSREFSHGANRYVDMALHVNKEEVNTVSDEGSVDSGVRLDCTRAGMKGKASGPATPCQEHLDADEYILMNSGTGTLEESSYIDMSQNSSVAASPALSTSSSLHDVPADSHYLPMSGGSRANSVTEQDEYFEVSQDSLGYMAMAQTGSSPRLSNVLRPDRVCSYLADENTEQTPLRSSSLGSRSQLLQSKSLTESYLDMQKGQEVANSGERASSTPMLSRTASHKDQRKKGHGGKSADRKQLSKETLEEKDFLMEMNFNHRCRHGKEHEYEDVRPRSSSGGSHDFRNRTLSSGSQERRRTGSFGYREKLSKIASLARANIREHQMLENGHGHRQRMATICQESFHKRTSSFGAAISDMRPRSSSHGNARYMDMTGRAHVGCSHASSHDCLHRLNKRGSQELVTSDYLDMRPRVSTLPSQALVGMFKNKDHSRRSPRSPLLTDSDYLSMDHGRSSGESSAEYTSMDLHAQKSPEDQHHQQRGKSRTKRGSTSSKVSFSSSESLTSNTSQSSDGRSLDRQRAVVTSPILDNLGGHAAKSKRSSKSSLDKELRPVIAGLDDSYVLYSPVSSRESSPLPGSCAASLEKVSSPIRAGDDDSELVASTAVNPAPSRGDKKHDYVNVDYDRNKGPDVRTKNRVPSVAVTGPTSTASSPVSLMHHEMSVKIEAPSIPCPKAPISDGSNTSKIGVESQHSDEVQSSDAVHSSVHVRSSENVADQVKDTSGKGAASKLVQPKTSHLHAMHNTRDINLADRHDDGSMAGHGDADSSPSPHHLPAIKHDYMVITPGQTKAKPTTPVPFPSLEPIVSPIRDEMASETPEPFMVLPMPPSVDDDYIEVNIAEKLVVDTEQELTSGSMSVAIGNIHTLPAARSSAGEMPPSSPHSGSSPELSALGKLNAGSSEVNYATLDLHSAGDEPNTDGRARPKHASGGSSAGSDSPDEMPLQYAQIDFNKSEQLRKSNAEKKTRAPFDL</sequence>
<feature type="domain" description="PH" evidence="11">
    <location>
        <begin position="10"/>
        <end position="110"/>
    </location>
</feature>
<keyword evidence="7" id="KW-0896">Oogenesis</keyword>
<feature type="region of interest" description="Disordered" evidence="10">
    <location>
        <begin position="1299"/>
        <end position="1360"/>
    </location>
</feature>
<dbReference type="SMART" id="SM01244">
    <property type="entry name" value="IRS"/>
    <property type="match status" value="1"/>
</dbReference>
<dbReference type="PROSITE" id="PS51064">
    <property type="entry name" value="IRS_PTB"/>
    <property type="match status" value="1"/>
</dbReference>
<dbReference type="Pfam" id="PF00169">
    <property type="entry name" value="PH"/>
    <property type="match status" value="1"/>
</dbReference>
<dbReference type="InterPro" id="IPR001849">
    <property type="entry name" value="PH_domain"/>
</dbReference>
<dbReference type="PROSITE" id="PS50003">
    <property type="entry name" value="PH_DOMAIN"/>
    <property type="match status" value="1"/>
</dbReference>
<dbReference type="GO" id="GO:0048477">
    <property type="term" value="P:oogenesis"/>
    <property type="evidence" value="ECO:0007669"/>
    <property type="project" value="UniProtKB-KW"/>
</dbReference>
<dbReference type="GO" id="GO:0043548">
    <property type="term" value="F:phosphatidylinositol 3-kinase binding"/>
    <property type="evidence" value="ECO:0007669"/>
    <property type="project" value="TreeGrafter"/>
</dbReference>
<dbReference type="PANTHER" id="PTHR10614:SF13">
    <property type="entry name" value="INSULIN RECEPTOR SUBSTRATE 1"/>
    <property type="match status" value="1"/>
</dbReference>
<dbReference type="Gene3D" id="2.30.29.30">
    <property type="entry name" value="Pleckstrin-homology domain (PH domain)/Phosphotyrosine-binding domain (PTB)"/>
    <property type="match status" value="2"/>
</dbReference>
<feature type="region of interest" description="Disordered" evidence="10">
    <location>
        <begin position="1258"/>
        <end position="1282"/>
    </location>
</feature>
<dbReference type="SMART" id="SM00310">
    <property type="entry name" value="PTBI"/>
    <property type="match status" value="1"/>
</dbReference>
<keyword evidence="14" id="KW-1185">Reference proteome</keyword>
<feature type="compositionally biased region" description="Basic residues" evidence="10">
    <location>
        <begin position="870"/>
        <end position="879"/>
    </location>
</feature>
<keyword evidence="4" id="KW-0341">Growth regulation</keyword>
<dbReference type="CDD" id="cd01204">
    <property type="entry name" value="PTB_IRS"/>
    <property type="match status" value="1"/>
</dbReference>
<dbReference type="Proteomes" id="UP001208570">
    <property type="component" value="Unassembled WGS sequence"/>
</dbReference>
<feature type="compositionally biased region" description="Polar residues" evidence="10">
    <location>
        <begin position="315"/>
        <end position="325"/>
    </location>
</feature>
<dbReference type="GO" id="GO:0005829">
    <property type="term" value="C:cytosol"/>
    <property type="evidence" value="ECO:0007669"/>
    <property type="project" value="TreeGrafter"/>
</dbReference>
<accession>A0AAD9J730</accession>
<dbReference type="SUPFAM" id="SSF50729">
    <property type="entry name" value="PH domain-like"/>
    <property type="match status" value="2"/>
</dbReference>
<feature type="domain" description="IRS-type PTB" evidence="12">
    <location>
        <begin position="122"/>
        <end position="227"/>
    </location>
</feature>
<feature type="compositionally biased region" description="Basic and acidic residues" evidence="10">
    <location>
        <begin position="1002"/>
        <end position="1024"/>
    </location>
</feature>
<dbReference type="InterPro" id="IPR011993">
    <property type="entry name" value="PH-like_dom_sf"/>
</dbReference>
<comment type="function">
    <text evidence="9">Activates phosphatidylinositol 3-kinase when bound to the regulatory p85 subunit. May mediate the control of various cellular processes by insulin-like peptides. When phosphorylated by the insulin receptor binds specifically to various cellular proteins containing SH2 domains. Involved in control of cell proliferation, cell size, and body and organ growth throughout development. Also has a role in a signaling pathway controlling the physiological response required to endure periods of low nutrient conditions. Insulin/insulin-like growth factor (IGF) signaling pathway has a role in regulating aging and is necessary in the ovary for vitellogenic maturation.</text>
</comment>
<feature type="compositionally biased region" description="Basic and acidic residues" evidence="10">
    <location>
        <begin position="687"/>
        <end position="696"/>
    </location>
</feature>
<protein>
    <recommendedName>
        <fullName evidence="2">Insulin receptor substrate 1</fullName>
    </recommendedName>
    <alternativeName>
        <fullName evidence="8">Protein chico</fullName>
    </alternativeName>
</protein>
<evidence type="ECO:0000256" key="1">
    <source>
        <dbReference type="ARBA" id="ARBA00011440"/>
    </source>
</evidence>
<feature type="region of interest" description="Disordered" evidence="10">
    <location>
        <begin position="591"/>
        <end position="635"/>
    </location>
</feature>
<feature type="compositionally biased region" description="Polar residues" evidence="10">
    <location>
        <begin position="252"/>
        <end position="272"/>
    </location>
</feature>
<evidence type="ECO:0000256" key="8">
    <source>
        <dbReference type="ARBA" id="ARBA00033282"/>
    </source>
</evidence>
<dbReference type="PANTHER" id="PTHR10614">
    <property type="entry name" value="INSULIN RECEPTOR SUBSTRATE"/>
    <property type="match status" value="1"/>
</dbReference>
<feature type="compositionally biased region" description="Basic and acidic residues" evidence="10">
    <location>
        <begin position="1340"/>
        <end position="1360"/>
    </location>
</feature>
<comment type="subunit">
    <text evidence="1">Bindings to phosphatidylinositol 3-kinase and SHP2.</text>
</comment>
<dbReference type="EMBL" id="JAODUP010000563">
    <property type="protein sequence ID" value="KAK2147231.1"/>
    <property type="molecule type" value="Genomic_DNA"/>
</dbReference>
<dbReference type="InterPro" id="IPR039011">
    <property type="entry name" value="IRS"/>
</dbReference>
<dbReference type="GO" id="GO:0005158">
    <property type="term" value="F:insulin receptor binding"/>
    <property type="evidence" value="ECO:0007669"/>
    <property type="project" value="InterPro"/>
</dbReference>
<dbReference type="PRINTS" id="PR00628">
    <property type="entry name" value="INSULINRSI"/>
</dbReference>
<feature type="region of interest" description="Disordered" evidence="10">
    <location>
        <begin position="1140"/>
        <end position="1163"/>
    </location>
</feature>
<keyword evidence="5" id="KW-0677">Repeat</keyword>
<evidence type="ECO:0000256" key="2">
    <source>
        <dbReference type="ARBA" id="ARBA00015710"/>
    </source>
</evidence>
<feature type="compositionally biased region" description="Polar residues" evidence="10">
    <location>
        <begin position="1086"/>
        <end position="1104"/>
    </location>
</feature>
<feature type="compositionally biased region" description="Basic and acidic residues" evidence="10">
    <location>
        <begin position="859"/>
        <end position="869"/>
    </location>
</feature>
<feature type="region of interest" description="Disordered" evidence="10">
    <location>
        <begin position="658"/>
        <end position="696"/>
    </location>
</feature>
<dbReference type="Pfam" id="PF02174">
    <property type="entry name" value="IRS"/>
    <property type="match status" value="1"/>
</dbReference>
<feature type="region of interest" description="Disordered" evidence="10">
    <location>
        <begin position="227"/>
        <end position="327"/>
    </location>
</feature>